<dbReference type="OrthoDB" id="9924699at2"/>
<proteinExistence type="predicted"/>
<dbReference type="Proteomes" id="UP000292209">
    <property type="component" value="Unassembled WGS sequence"/>
</dbReference>
<reference evidence="1 2" key="1">
    <citation type="submission" date="2019-02" db="EMBL/GenBank/DDBJ databases">
        <title>Genomic Encyclopedia of Archaeal and Bacterial Type Strains, Phase II (KMG-II): from individual species to whole genera.</title>
        <authorList>
            <person name="Goeker M."/>
        </authorList>
    </citation>
    <scope>NUCLEOTIDE SEQUENCE [LARGE SCALE GENOMIC DNA]</scope>
    <source>
        <strain evidence="1 2">DSM 21411</strain>
    </source>
</reference>
<comment type="caution">
    <text evidence="1">The sequence shown here is derived from an EMBL/GenBank/DDBJ whole genome shotgun (WGS) entry which is preliminary data.</text>
</comment>
<sequence>MIRYLQLSLADLGANIKEILYKVGLSGNFLKAFCAFHIPEIQAKIFFLDGIHSGNSLQNLNHLKPAMVLNKSNRL</sequence>
<accession>A0A4V2F656</accession>
<evidence type="ECO:0000313" key="2">
    <source>
        <dbReference type="Proteomes" id="UP000292209"/>
    </source>
</evidence>
<dbReference type="AlphaFoldDB" id="A0A4V2F656"/>
<organism evidence="1 2">
    <name type="scientific">Cecembia calidifontis</name>
    <dbReference type="NCBI Taxonomy" id="1187080"/>
    <lineage>
        <taxon>Bacteria</taxon>
        <taxon>Pseudomonadati</taxon>
        <taxon>Bacteroidota</taxon>
        <taxon>Cytophagia</taxon>
        <taxon>Cytophagales</taxon>
        <taxon>Cyclobacteriaceae</taxon>
        <taxon>Cecembia</taxon>
    </lineage>
</organism>
<name>A0A4V2F656_9BACT</name>
<dbReference type="RefSeq" id="WP_130274298.1">
    <property type="nucleotide sequence ID" value="NZ_SGXG01000001.1"/>
</dbReference>
<gene>
    <name evidence="1" type="ORF">BC751_0665</name>
</gene>
<keyword evidence="2" id="KW-1185">Reference proteome</keyword>
<dbReference type="EMBL" id="SGXG01000001">
    <property type="protein sequence ID" value="RZS95149.1"/>
    <property type="molecule type" value="Genomic_DNA"/>
</dbReference>
<protein>
    <submittedName>
        <fullName evidence="1">Uncharacterized protein</fullName>
    </submittedName>
</protein>
<evidence type="ECO:0000313" key="1">
    <source>
        <dbReference type="EMBL" id="RZS95149.1"/>
    </source>
</evidence>